<dbReference type="EMBL" id="KN822251">
    <property type="protein sequence ID" value="KIM51560.1"/>
    <property type="molecule type" value="Genomic_DNA"/>
</dbReference>
<dbReference type="Proteomes" id="UP000053989">
    <property type="component" value="Unassembled WGS sequence"/>
</dbReference>
<dbReference type="HOGENOM" id="CLU_1836326_0_0_1"/>
<dbReference type="InParanoid" id="A0A0C3CSJ8"/>
<protein>
    <submittedName>
        <fullName evidence="1">Uncharacterized protein</fullName>
    </submittedName>
</protein>
<reference evidence="1 2" key="1">
    <citation type="submission" date="2014-04" db="EMBL/GenBank/DDBJ databases">
        <authorList>
            <consortium name="DOE Joint Genome Institute"/>
            <person name="Kuo A."/>
            <person name="Kohler A."/>
            <person name="Nagy L.G."/>
            <person name="Floudas D."/>
            <person name="Copeland A."/>
            <person name="Barry K.W."/>
            <person name="Cichocki N."/>
            <person name="Veneault-Fourrey C."/>
            <person name="LaButti K."/>
            <person name="Lindquist E.A."/>
            <person name="Lipzen A."/>
            <person name="Lundell T."/>
            <person name="Morin E."/>
            <person name="Murat C."/>
            <person name="Sun H."/>
            <person name="Tunlid A."/>
            <person name="Henrissat B."/>
            <person name="Grigoriev I.V."/>
            <person name="Hibbett D.S."/>
            <person name="Martin F."/>
            <person name="Nordberg H.P."/>
            <person name="Cantor M.N."/>
            <person name="Hua S.X."/>
        </authorList>
    </citation>
    <scope>NUCLEOTIDE SEQUENCE [LARGE SCALE GENOMIC DNA]</scope>
    <source>
        <strain evidence="1 2">Foug A</strain>
    </source>
</reference>
<name>A0A0C3CSJ8_9AGAM</name>
<evidence type="ECO:0000313" key="2">
    <source>
        <dbReference type="Proteomes" id="UP000053989"/>
    </source>
</evidence>
<evidence type="ECO:0000313" key="1">
    <source>
        <dbReference type="EMBL" id="KIM51560.1"/>
    </source>
</evidence>
<organism evidence="1 2">
    <name type="scientific">Scleroderma citrinum Foug A</name>
    <dbReference type="NCBI Taxonomy" id="1036808"/>
    <lineage>
        <taxon>Eukaryota</taxon>
        <taxon>Fungi</taxon>
        <taxon>Dikarya</taxon>
        <taxon>Basidiomycota</taxon>
        <taxon>Agaricomycotina</taxon>
        <taxon>Agaricomycetes</taxon>
        <taxon>Agaricomycetidae</taxon>
        <taxon>Boletales</taxon>
        <taxon>Sclerodermatineae</taxon>
        <taxon>Sclerodermataceae</taxon>
        <taxon>Scleroderma</taxon>
    </lineage>
</organism>
<accession>A0A0C3CSJ8</accession>
<proteinExistence type="predicted"/>
<gene>
    <name evidence="1" type="ORF">SCLCIDRAFT_627934</name>
</gene>
<reference evidence="2" key="2">
    <citation type="submission" date="2015-01" db="EMBL/GenBank/DDBJ databases">
        <title>Evolutionary Origins and Diversification of the Mycorrhizal Mutualists.</title>
        <authorList>
            <consortium name="DOE Joint Genome Institute"/>
            <consortium name="Mycorrhizal Genomics Consortium"/>
            <person name="Kohler A."/>
            <person name="Kuo A."/>
            <person name="Nagy L.G."/>
            <person name="Floudas D."/>
            <person name="Copeland A."/>
            <person name="Barry K.W."/>
            <person name="Cichocki N."/>
            <person name="Veneault-Fourrey C."/>
            <person name="LaButti K."/>
            <person name="Lindquist E.A."/>
            <person name="Lipzen A."/>
            <person name="Lundell T."/>
            <person name="Morin E."/>
            <person name="Murat C."/>
            <person name="Riley R."/>
            <person name="Ohm R."/>
            <person name="Sun H."/>
            <person name="Tunlid A."/>
            <person name="Henrissat B."/>
            <person name="Grigoriev I.V."/>
            <person name="Hibbett D.S."/>
            <person name="Martin F."/>
        </authorList>
    </citation>
    <scope>NUCLEOTIDE SEQUENCE [LARGE SCALE GENOMIC DNA]</scope>
    <source>
        <strain evidence="2">Foug A</strain>
    </source>
</reference>
<sequence>MHNLRVRKNSTNLKDTVQERGCFPHHLRIKYCSFPVLPLPPSPTLKLTFSRLAVRVQAIPALAQLDLASRTALDNPRDCQIICCKFTASAERNQGSRNSTLTLSCSSDRCVLDFPSEPLTHSHGHITVEYDEPVSVSVIR</sequence>
<keyword evidence="2" id="KW-1185">Reference proteome</keyword>
<dbReference type="AlphaFoldDB" id="A0A0C3CSJ8"/>